<keyword evidence="2" id="KW-0812">Transmembrane</keyword>
<dbReference type="RefSeq" id="WP_141669412.1">
    <property type="nucleotide sequence ID" value="NZ_CP061538.1"/>
</dbReference>
<evidence type="ECO:0000256" key="2">
    <source>
        <dbReference type="SAM" id="Phobius"/>
    </source>
</evidence>
<evidence type="ECO:0000313" key="3">
    <source>
        <dbReference type="EMBL" id="QNV40687.1"/>
    </source>
</evidence>
<feature type="transmembrane region" description="Helical" evidence="2">
    <location>
        <begin position="126"/>
        <end position="150"/>
    </location>
</feature>
<accession>A0A7H2BLZ1</accession>
<keyword evidence="4" id="KW-1185">Reference proteome</keyword>
<feature type="compositionally biased region" description="Low complexity" evidence="1">
    <location>
        <begin position="1"/>
        <end position="20"/>
    </location>
</feature>
<name>A0A7H2BLZ1_9MICC</name>
<dbReference type="Proteomes" id="UP000516421">
    <property type="component" value="Chromosome"/>
</dbReference>
<keyword evidence="2" id="KW-0472">Membrane</keyword>
<feature type="region of interest" description="Disordered" evidence="1">
    <location>
        <begin position="1"/>
        <end position="29"/>
    </location>
</feature>
<dbReference type="EMBL" id="CP061538">
    <property type="protein sequence ID" value="QNV40687.1"/>
    <property type="molecule type" value="Genomic_DNA"/>
</dbReference>
<feature type="transmembrane region" description="Helical" evidence="2">
    <location>
        <begin position="63"/>
        <end position="82"/>
    </location>
</feature>
<reference evidence="3 4" key="1">
    <citation type="submission" date="2020-09" db="EMBL/GenBank/DDBJ databases">
        <title>Investigation of environmental microbe.</title>
        <authorList>
            <person name="Ou Y."/>
            <person name="Kang Q."/>
        </authorList>
    </citation>
    <scope>NUCLEOTIDE SEQUENCE [LARGE SCALE GENOMIC DNA]</scope>
    <source>
        <strain evidence="3 4">KJZ-9</strain>
    </source>
</reference>
<keyword evidence="2" id="KW-1133">Transmembrane helix</keyword>
<evidence type="ECO:0000256" key="1">
    <source>
        <dbReference type="SAM" id="MobiDB-lite"/>
    </source>
</evidence>
<protein>
    <submittedName>
        <fullName evidence="3">DUF4190 domain-containing protein</fullName>
    </submittedName>
</protein>
<feature type="transmembrane region" description="Helical" evidence="2">
    <location>
        <begin position="88"/>
        <end position="106"/>
    </location>
</feature>
<organism evidence="3 4">
    <name type="scientific">Rothia amarae</name>
    <dbReference type="NCBI Taxonomy" id="169480"/>
    <lineage>
        <taxon>Bacteria</taxon>
        <taxon>Bacillati</taxon>
        <taxon>Actinomycetota</taxon>
        <taxon>Actinomycetes</taxon>
        <taxon>Micrococcales</taxon>
        <taxon>Micrococcaceae</taxon>
        <taxon>Rothia</taxon>
    </lineage>
</organism>
<dbReference type="KEGG" id="rama:IDM48_04605"/>
<sequence length="179" mass="18979">MPSFSASSPQQPVQPSASHQNHVEPWQPGSLATQSGVPEQFVIPENVRRPLGAHPTDVRGRGYVLAFGGLVSAVFSIGAVIFLALGAAGLSLVPAVLGIVLGIMALRRTRPSDPQFFYRRARLMAIGAIVVGAIGTILSIGAMILSVWLFSEISDCSAYEPGTTEYQECQNPPSNTSIF</sequence>
<evidence type="ECO:0000313" key="4">
    <source>
        <dbReference type="Proteomes" id="UP000516421"/>
    </source>
</evidence>
<proteinExistence type="predicted"/>
<gene>
    <name evidence="3" type="ORF">IDM48_04605</name>
</gene>
<dbReference type="AlphaFoldDB" id="A0A7H2BLZ1"/>